<accession>A0AAD9LMP7</accession>
<dbReference type="AlphaFoldDB" id="A0AAD9LMP7"/>
<dbReference type="EMBL" id="JASMQC010000014">
    <property type="protein sequence ID" value="KAK1940509.1"/>
    <property type="molecule type" value="Genomic_DNA"/>
</dbReference>
<feature type="region of interest" description="Disordered" evidence="1">
    <location>
        <begin position="1"/>
        <end position="25"/>
    </location>
</feature>
<feature type="compositionally biased region" description="Basic residues" evidence="1">
    <location>
        <begin position="1"/>
        <end position="13"/>
    </location>
</feature>
<evidence type="ECO:0000313" key="3">
    <source>
        <dbReference type="Proteomes" id="UP001259832"/>
    </source>
</evidence>
<evidence type="ECO:0000313" key="2">
    <source>
        <dbReference type="EMBL" id="KAK1940509.1"/>
    </source>
</evidence>
<evidence type="ECO:0000256" key="1">
    <source>
        <dbReference type="SAM" id="MobiDB-lite"/>
    </source>
</evidence>
<proteinExistence type="predicted"/>
<dbReference type="Proteomes" id="UP001259832">
    <property type="component" value="Unassembled WGS sequence"/>
</dbReference>
<reference evidence="2" key="1">
    <citation type="submission" date="2023-08" db="EMBL/GenBank/DDBJ databases">
        <title>Reference Genome Resource for the Citrus Pathogen Phytophthora citrophthora.</title>
        <authorList>
            <person name="Moller H."/>
            <person name="Coetzee B."/>
            <person name="Rose L.J."/>
            <person name="Van Niekerk J.M."/>
        </authorList>
    </citation>
    <scope>NUCLEOTIDE SEQUENCE</scope>
    <source>
        <strain evidence="2">STE-U-9442</strain>
    </source>
</reference>
<feature type="compositionally biased region" description="Basic and acidic residues" evidence="1">
    <location>
        <begin position="14"/>
        <end position="25"/>
    </location>
</feature>
<comment type="caution">
    <text evidence="2">The sequence shown here is derived from an EMBL/GenBank/DDBJ whole genome shotgun (WGS) entry which is preliminary data.</text>
</comment>
<sequence length="99" mass="11727">MRRSRSRDRKPRTEKRSEDKEGDERSYWAKMKADKTRKLWENLHSEGSVSVENAPDFSSEESDDEDVKLPSAEKKYKKHKKHKKHSKKSGKKSKRLSHS</sequence>
<protein>
    <submittedName>
        <fullName evidence="2">Uncharacterized protein</fullName>
    </submittedName>
</protein>
<name>A0AAD9LMP7_9STRA</name>
<feature type="region of interest" description="Disordered" evidence="1">
    <location>
        <begin position="45"/>
        <end position="99"/>
    </location>
</feature>
<organism evidence="2 3">
    <name type="scientific">Phytophthora citrophthora</name>
    <dbReference type="NCBI Taxonomy" id="4793"/>
    <lineage>
        <taxon>Eukaryota</taxon>
        <taxon>Sar</taxon>
        <taxon>Stramenopiles</taxon>
        <taxon>Oomycota</taxon>
        <taxon>Peronosporomycetes</taxon>
        <taxon>Peronosporales</taxon>
        <taxon>Peronosporaceae</taxon>
        <taxon>Phytophthora</taxon>
    </lineage>
</organism>
<gene>
    <name evidence="2" type="ORF">P3T76_007960</name>
</gene>
<keyword evidence="3" id="KW-1185">Reference proteome</keyword>
<feature type="compositionally biased region" description="Basic residues" evidence="1">
    <location>
        <begin position="75"/>
        <end position="99"/>
    </location>
</feature>